<keyword evidence="6 8" id="KW-0472">Membrane</keyword>
<dbReference type="InterPro" id="IPR000531">
    <property type="entry name" value="Beta-barrel_TonB"/>
</dbReference>
<dbReference type="EMBL" id="CP003390">
    <property type="protein sequence ID" value="AFI83995.1"/>
    <property type="molecule type" value="Genomic_DNA"/>
</dbReference>
<dbReference type="PANTHER" id="PTHR30069:SF40">
    <property type="entry name" value="TONB-DEPENDENT RECEPTOR NMB0964-RELATED"/>
    <property type="match status" value="1"/>
</dbReference>
<evidence type="ECO:0000313" key="13">
    <source>
        <dbReference type="EMBL" id="AFI83995.1"/>
    </source>
</evidence>
<reference evidence="13 14" key="1">
    <citation type="journal article" date="2012" name="J. Bacteriol.">
        <title>Complete genome sequences of Methylophaga sp. strain JAM1 and Methylophaga sp. strain JAM7.</title>
        <authorList>
            <person name="Villeneuve C."/>
            <person name="Martineau C."/>
            <person name="Mauffrey F."/>
            <person name="Villemur R."/>
        </authorList>
    </citation>
    <scope>NUCLEOTIDE SEQUENCE [LARGE SCALE GENOMIC DNA]</scope>
    <source>
        <strain evidence="13 14">JAM1</strain>
    </source>
</reference>
<evidence type="ECO:0000256" key="4">
    <source>
        <dbReference type="ARBA" id="ARBA00022692"/>
    </source>
</evidence>
<keyword evidence="3 8" id="KW-1134">Transmembrane beta strand</keyword>
<dbReference type="GO" id="GO:0015344">
    <property type="term" value="F:siderophore uptake transmembrane transporter activity"/>
    <property type="evidence" value="ECO:0007669"/>
    <property type="project" value="TreeGrafter"/>
</dbReference>
<dbReference type="PANTHER" id="PTHR30069">
    <property type="entry name" value="TONB-DEPENDENT OUTER MEMBRANE RECEPTOR"/>
    <property type="match status" value="1"/>
</dbReference>
<reference evidence="13 14" key="2">
    <citation type="journal article" date="2013" name="Int. J. Syst. Evol. Microbiol.">
        <title>Methylophaga nitratireducenticrescens sp. nov. and Methylophaga frappieri sp. nov., isolated from the biofilm of the methanol-fed denitrification system treating the seawater at the Montreal Biodome.</title>
        <authorList>
            <person name="Villeneuve C."/>
            <person name="Martineau C."/>
            <person name="Mauffrey F."/>
            <person name="Villemur R."/>
        </authorList>
    </citation>
    <scope>NUCLEOTIDE SEQUENCE [LARGE SCALE GENOMIC DNA]</scope>
    <source>
        <strain evidence="13 14">JAM1</strain>
    </source>
</reference>
<dbReference type="Pfam" id="PF00593">
    <property type="entry name" value="TonB_dep_Rec_b-barrel"/>
    <property type="match status" value="1"/>
</dbReference>
<evidence type="ECO:0000256" key="6">
    <source>
        <dbReference type="ARBA" id="ARBA00023136"/>
    </source>
</evidence>
<evidence type="ECO:0000256" key="8">
    <source>
        <dbReference type="PROSITE-ProRule" id="PRU01360"/>
    </source>
</evidence>
<dbReference type="RefSeq" id="WP_014706369.1">
    <property type="nucleotide sequence ID" value="NC_017857.3"/>
</dbReference>
<dbReference type="InterPro" id="IPR039426">
    <property type="entry name" value="TonB-dep_rcpt-like"/>
</dbReference>
<keyword evidence="10" id="KW-0732">Signal</keyword>
<dbReference type="InterPro" id="IPR012910">
    <property type="entry name" value="Plug_dom"/>
</dbReference>
<dbReference type="InterPro" id="IPR037066">
    <property type="entry name" value="Plug_dom_sf"/>
</dbReference>
<dbReference type="PROSITE" id="PS52016">
    <property type="entry name" value="TONB_DEPENDENT_REC_3"/>
    <property type="match status" value="1"/>
</dbReference>
<dbReference type="SUPFAM" id="SSF56935">
    <property type="entry name" value="Porins"/>
    <property type="match status" value="1"/>
</dbReference>
<name>I1XHX6_METNJ</name>
<keyword evidence="4 8" id="KW-0812">Transmembrane</keyword>
<comment type="subcellular location">
    <subcellularLocation>
        <location evidence="1 8">Cell outer membrane</location>
        <topology evidence="1 8">Multi-pass membrane protein</topology>
    </subcellularLocation>
</comment>
<evidence type="ECO:0000259" key="12">
    <source>
        <dbReference type="Pfam" id="PF07715"/>
    </source>
</evidence>
<protein>
    <submittedName>
        <fullName evidence="13">Zinc-regulated outer membrane receptor</fullName>
    </submittedName>
</protein>
<dbReference type="Proteomes" id="UP000009144">
    <property type="component" value="Chromosome"/>
</dbReference>
<feature type="domain" description="TonB-dependent receptor-like beta-barrel" evidence="11">
    <location>
        <begin position="247"/>
        <end position="676"/>
    </location>
</feature>
<dbReference type="HOGENOM" id="CLU_008287_10_1_6"/>
<keyword evidence="14" id="KW-1185">Reference proteome</keyword>
<keyword evidence="5 9" id="KW-0798">TonB box</keyword>
<evidence type="ECO:0000259" key="11">
    <source>
        <dbReference type="Pfam" id="PF00593"/>
    </source>
</evidence>
<accession>I1XHX6</accession>
<dbReference type="AlphaFoldDB" id="I1XHX6"/>
<keyword evidence="13" id="KW-0675">Receptor</keyword>
<proteinExistence type="inferred from homology"/>
<dbReference type="Gene3D" id="2.40.170.20">
    <property type="entry name" value="TonB-dependent receptor, beta-barrel domain"/>
    <property type="match status" value="1"/>
</dbReference>
<organism evidence="13 14">
    <name type="scientific">Methylophaga nitratireducenticrescens</name>
    <dbReference type="NCBI Taxonomy" id="754476"/>
    <lineage>
        <taxon>Bacteria</taxon>
        <taxon>Pseudomonadati</taxon>
        <taxon>Pseudomonadota</taxon>
        <taxon>Gammaproteobacteria</taxon>
        <taxon>Thiotrichales</taxon>
        <taxon>Piscirickettsiaceae</taxon>
        <taxon>Methylophaga</taxon>
    </lineage>
</organism>
<keyword evidence="2 8" id="KW-0813">Transport</keyword>
<dbReference type="KEGG" id="mej:Q7A_1157"/>
<dbReference type="GO" id="GO:0009279">
    <property type="term" value="C:cell outer membrane"/>
    <property type="evidence" value="ECO:0007669"/>
    <property type="project" value="UniProtKB-SubCell"/>
</dbReference>
<evidence type="ECO:0000256" key="9">
    <source>
        <dbReference type="RuleBase" id="RU003357"/>
    </source>
</evidence>
<evidence type="ECO:0000256" key="5">
    <source>
        <dbReference type="ARBA" id="ARBA00023077"/>
    </source>
</evidence>
<dbReference type="GO" id="GO:0044718">
    <property type="term" value="P:siderophore transmembrane transport"/>
    <property type="evidence" value="ECO:0007669"/>
    <property type="project" value="TreeGrafter"/>
</dbReference>
<feature type="domain" description="TonB-dependent receptor plug" evidence="12">
    <location>
        <begin position="47"/>
        <end position="150"/>
    </location>
</feature>
<dbReference type="STRING" id="754476.Q7A_1157"/>
<dbReference type="Gene3D" id="2.170.130.10">
    <property type="entry name" value="TonB-dependent receptor, plug domain"/>
    <property type="match status" value="1"/>
</dbReference>
<evidence type="ECO:0000256" key="10">
    <source>
        <dbReference type="SAM" id="SignalP"/>
    </source>
</evidence>
<evidence type="ECO:0000256" key="7">
    <source>
        <dbReference type="ARBA" id="ARBA00023237"/>
    </source>
</evidence>
<gene>
    <name evidence="13" type="ordered locus">Q7A_1157</name>
</gene>
<evidence type="ECO:0000256" key="1">
    <source>
        <dbReference type="ARBA" id="ARBA00004571"/>
    </source>
</evidence>
<dbReference type="eggNOG" id="COG4771">
    <property type="taxonomic scope" value="Bacteria"/>
</dbReference>
<sequence length="709" mass="77927">MNKKPLVVLLAAVLSPMASAVLAAEETVDIPRLVVTSDPLGNRTSDELIQPVTVIAGDELNQKRASTIGETLDGLPGVHNADFGQGVGRPVVRGLQGSRVKVLEDGLSTSDISGEGADHAIGMDAGRADQIEVFRGPATLLYGSGAAGGVINVRSNRFNPEFGDAPRVDGQMSYGINGHDRQGRLGLELPLGDSFVLRTDYGVRRSSDYDIDGYQKKGQRNGRKDKLQNSEVENDVFSITGLFKGDWGFAGFGYSTWETQYEVPAVFLGVDEEEQEMIRAKNDRFDFRSEINDPLPGFSTARLKMAYTSYRQQEIGSEFDNGAFVESEVETRFNNNETEMRLEMVHNPIGDWEGVVGLQFNDRDFEAEGEGHSHGDGDDEHGGGFYIRGNDTRTVGLFILEELPTHFGRFEVAARVDHVRSSTDDLDEARDIDLPSGEELQQSAILGSNSFTPFSISAGTLVEVDPAHHFRMSVTRSQRAPSAEQLYAFGSHAAAGTVEIGDPNLGKETYTNFEVGFDRHVGAFRYELTTFYNYVDDFIYLAAQNDGTGQAIEIEGDTLVVNEQQNAKLYGAEFGAITDLIDGPIPLSMRLSADHVRGKLSNGENIPRMSPTRLGIGFDTSYADWDFSLDYRRVFKQTKTAVTESNTDGYNLVSFDANWSPASLKGAEIFIQGRNLLNEDGRRHTSFFKDESPILGRTIYTGIRFDFGG</sequence>
<evidence type="ECO:0000256" key="2">
    <source>
        <dbReference type="ARBA" id="ARBA00022448"/>
    </source>
</evidence>
<evidence type="ECO:0000313" key="14">
    <source>
        <dbReference type="Proteomes" id="UP000009144"/>
    </source>
</evidence>
<dbReference type="PATRIC" id="fig|754476.3.peg.1141"/>
<dbReference type="InterPro" id="IPR036942">
    <property type="entry name" value="Beta-barrel_TonB_sf"/>
</dbReference>
<feature type="chain" id="PRO_5003654251" evidence="10">
    <location>
        <begin position="24"/>
        <end position="709"/>
    </location>
</feature>
<keyword evidence="7 8" id="KW-0998">Cell outer membrane</keyword>
<evidence type="ECO:0000256" key="3">
    <source>
        <dbReference type="ARBA" id="ARBA00022452"/>
    </source>
</evidence>
<feature type="signal peptide" evidence="10">
    <location>
        <begin position="1"/>
        <end position="23"/>
    </location>
</feature>
<dbReference type="Pfam" id="PF07715">
    <property type="entry name" value="Plug"/>
    <property type="match status" value="1"/>
</dbReference>
<comment type="similarity">
    <text evidence="8 9">Belongs to the TonB-dependent receptor family.</text>
</comment>